<protein>
    <submittedName>
        <fullName evidence="3">Uncharacterized protein LOC104241800 isoform X1</fullName>
    </submittedName>
</protein>
<sequence length="237" mass="26373">MSISTPSSMAFSSCFCHFLISHKLQRNNAASFALAPIINSDVSRQKVGGLGTKLSTGWSFLGGSRIVIRPNVTRNLLQRKSSMVSALWSESSQIATNVFPLGTLAVLPFYFFMVVAPKAALAQKVMESSIPYIVLGLLYVYLVYLSWTPDTMQLLFPNKYLLPELDGIAEMFSRVMTLASAWIHLLAVDLFAARQIYHDGLENDIETRHSVTLCLMSCPIGIVSHFITKALFSRRDR</sequence>
<evidence type="ECO:0000313" key="2">
    <source>
        <dbReference type="Proteomes" id="UP000189701"/>
    </source>
</evidence>
<dbReference type="AlphaFoldDB" id="A0A1U7XSM4"/>
<keyword evidence="1" id="KW-1133">Transmembrane helix</keyword>
<reference evidence="3" key="2">
    <citation type="submission" date="2025-08" db="UniProtKB">
        <authorList>
            <consortium name="RefSeq"/>
        </authorList>
    </citation>
    <scope>IDENTIFICATION</scope>
    <source>
        <tissue evidence="3">Leaf</tissue>
    </source>
</reference>
<reference evidence="2" key="1">
    <citation type="journal article" date="2013" name="Genome Biol.">
        <title>Reference genomes and transcriptomes of Nicotiana sylvestris and Nicotiana tomentosiformis.</title>
        <authorList>
            <person name="Sierro N."/>
            <person name="Battey J.N."/>
            <person name="Ouadi S."/>
            <person name="Bovet L."/>
            <person name="Goepfert S."/>
            <person name="Bakaher N."/>
            <person name="Peitsch M.C."/>
            <person name="Ivanov N.V."/>
        </authorList>
    </citation>
    <scope>NUCLEOTIDE SEQUENCE [LARGE SCALE GENOMIC DNA]</scope>
</reference>
<organism evidence="2 3">
    <name type="scientific">Nicotiana sylvestris</name>
    <name type="common">Wood tobacco</name>
    <name type="synonym">South American tobacco</name>
    <dbReference type="NCBI Taxonomy" id="4096"/>
    <lineage>
        <taxon>Eukaryota</taxon>
        <taxon>Viridiplantae</taxon>
        <taxon>Streptophyta</taxon>
        <taxon>Embryophyta</taxon>
        <taxon>Tracheophyta</taxon>
        <taxon>Spermatophyta</taxon>
        <taxon>Magnoliopsida</taxon>
        <taxon>eudicotyledons</taxon>
        <taxon>Gunneridae</taxon>
        <taxon>Pentapetalae</taxon>
        <taxon>asterids</taxon>
        <taxon>lamiids</taxon>
        <taxon>Solanales</taxon>
        <taxon>Solanaceae</taxon>
        <taxon>Nicotianoideae</taxon>
        <taxon>Nicotianeae</taxon>
        <taxon>Nicotiana</taxon>
    </lineage>
</organism>
<keyword evidence="2" id="KW-1185">Reference proteome</keyword>
<dbReference type="Pfam" id="PF14108">
    <property type="entry name" value="ABA4-like"/>
    <property type="match status" value="1"/>
</dbReference>
<feature type="transmembrane region" description="Helical" evidence="1">
    <location>
        <begin position="129"/>
        <end position="147"/>
    </location>
</feature>
<dbReference type="PANTHER" id="PTHR34543:SF8">
    <property type="entry name" value="PROTEIN ABA DEFICIENT 4, CHLOROPLASTIC-LIKE"/>
    <property type="match status" value="1"/>
</dbReference>
<dbReference type="InterPro" id="IPR025461">
    <property type="entry name" value="ABA4-like"/>
</dbReference>
<proteinExistence type="predicted"/>
<accession>A0A1U7XSM4</accession>
<evidence type="ECO:0000256" key="1">
    <source>
        <dbReference type="SAM" id="Phobius"/>
    </source>
</evidence>
<feature type="transmembrane region" description="Helical" evidence="1">
    <location>
        <begin position="98"/>
        <end position="117"/>
    </location>
</feature>
<evidence type="ECO:0000313" key="3">
    <source>
        <dbReference type="RefSeq" id="XP_009795057.1"/>
    </source>
</evidence>
<dbReference type="eggNOG" id="ENOG502QVVZ">
    <property type="taxonomic scope" value="Eukaryota"/>
</dbReference>
<keyword evidence="1" id="KW-0472">Membrane</keyword>
<gene>
    <name evidence="3" type="primary">LOC104241800</name>
</gene>
<name>A0A1U7XSM4_NICSY</name>
<dbReference type="RefSeq" id="XP_009795057.1">
    <property type="nucleotide sequence ID" value="XM_009796755.1"/>
</dbReference>
<feature type="transmembrane region" description="Helical" evidence="1">
    <location>
        <begin position="171"/>
        <end position="192"/>
    </location>
</feature>
<dbReference type="Proteomes" id="UP000189701">
    <property type="component" value="Unplaced"/>
</dbReference>
<dbReference type="OrthoDB" id="196782at2759"/>
<keyword evidence="1" id="KW-0812">Transmembrane</keyword>
<dbReference type="PANTHER" id="PTHR34543">
    <property type="entry name" value="PROTEIN ABA DEFICIENT 4, CHLOROPLASTIC"/>
    <property type="match status" value="1"/>
</dbReference>